<evidence type="ECO:0000313" key="3">
    <source>
        <dbReference type="EMBL" id="KAK5692674.1"/>
    </source>
</evidence>
<evidence type="ECO:0000313" key="4">
    <source>
        <dbReference type="Proteomes" id="UP001310594"/>
    </source>
</evidence>
<sequence>MAQTAEASDWPLKNSTTAAVVTGQHHIDDLNNNAHSTGPQRNDMNVQASKPRDRTMLRYVFGVTVLAFVSLILSIAITAHLHIGPGKYLLVAWITVSGGLLWLSSVPLFYLWLARRKATAAKPEDDAVEMRTLDGTSKPDTQNHPTAVSQPQVSAPSLPEACFDETRGRMPGQDYKRPSKAFSTNNLNKTATTPIKAALITRAHDMPFEPHPNPLASSPILGGPSPGFPSPQTIYGNRYSRSVYANGSPTSKMTADSAAYDQGDPFRSSKMVGRSTSQTSLTMGSEQIARGHSVRRMNGASVRRPGMF</sequence>
<keyword evidence="2" id="KW-1133">Transmembrane helix</keyword>
<feature type="region of interest" description="Disordered" evidence="1">
    <location>
        <begin position="255"/>
        <end position="308"/>
    </location>
</feature>
<name>A0AAN7ZZ11_9PEZI</name>
<gene>
    <name evidence="3" type="ORF">LTR97_010988</name>
</gene>
<reference evidence="3" key="1">
    <citation type="submission" date="2023-08" db="EMBL/GenBank/DDBJ databases">
        <title>Black Yeasts Isolated from many extreme environments.</title>
        <authorList>
            <person name="Coleine C."/>
            <person name="Stajich J.E."/>
            <person name="Selbmann L."/>
        </authorList>
    </citation>
    <scope>NUCLEOTIDE SEQUENCE</scope>
    <source>
        <strain evidence="3">CCFEE 5810</strain>
    </source>
</reference>
<feature type="compositionally biased region" description="Polar residues" evidence="1">
    <location>
        <begin position="274"/>
        <end position="285"/>
    </location>
</feature>
<comment type="caution">
    <text evidence="3">The sequence shown here is derived from an EMBL/GenBank/DDBJ whole genome shotgun (WGS) entry which is preliminary data.</text>
</comment>
<proteinExistence type="predicted"/>
<keyword evidence="2" id="KW-0812">Transmembrane</keyword>
<feature type="compositionally biased region" description="Basic and acidic residues" evidence="1">
    <location>
        <begin position="123"/>
        <end position="132"/>
    </location>
</feature>
<feature type="region of interest" description="Disordered" evidence="1">
    <location>
        <begin position="123"/>
        <end position="156"/>
    </location>
</feature>
<feature type="transmembrane region" description="Helical" evidence="2">
    <location>
        <begin position="89"/>
        <end position="113"/>
    </location>
</feature>
<dbReference type="EMBL" id="JAVRQU010000019">
    <property type="protein sequence ID" value="KAK5692674.1"/>
    <property type="molecule type" value="Genomic_DNA"/>
</dbReference>
<feature type="region of interest" description="Disordered" evidence="1">
    <location>
        <begin position="29"/>
        <end position="48"/>
    </location>
</feature>
<keyword evidence="2" id="KW-0472">Membrane</keyword>
<dbReference type="Proteomes" id="UP001310594">
    <property type="component" value="Unassembled WGS sequence"/>
</dbReference>
<feature type="compositionally biased region" description="Polar residues" evidence="1">
    <location>
        <begin position="134"/>
        <end position="155"/>
    </location>
</feature>
<evidence type="ECO:0000256" key="2">
    <source>
        <dbReference type="SAM" id="Phobius"/>
    </source>
</evidence>
<protein>
    <submittedName>
        <fullName evidence="3">Uncharacterized protein</fullName>
    </submittedName>
</protein>
<feature type="compositionally biased region" description="Polar residues" evidence="1">
    <location>
        <begin position="30"/>
        <end position="48"/>
    </location>
</feature>
<evidence type="ECO:0000256" key="1">
    <source>
        <dbReference type="SAM" id="MobiDB-lite"/>
    </source>
</evidence>
<feature type="transmembrane region" description="Helical" evidence="2">
    <location>
        <begin position="59"/>
        <end position="83"/>
    </location>
</feature>
<accession>A0AAN7ZZ11</accession>
<organism evidence="3 4">
    <name type="scientific">Elasticomyces elasticus</name>
    <dbReference type="NCBI Taxonomy" id="574655"/>
    <lineage>
        <taxon>Eukaryota</taxon>
        <taxon>Fungi</taxon>
        <taxon>Dikarya</taxon>
        <taxon>Ascomycota</taxon>
        <taxon>Pezizomycotina</taxon>
        <taxon>Dothideomycetes</taxon>
        <taxon>Dothideomycetidae</taxon>
        <taxon>Mycosphaerellales</taxon>
        <taxon>Teratosphaeriaceae</taxon>
        <taxon>Elasticomyces</taxon>
    </lineage>
</organism>
<dbReference type="AlphaFoldDB" id="A0AAN7ZZ11"/>